<feature type="compositionally biased region" description="Low complexity" evidence="1">
    <location>
        <begin position="16"/>
        <end position="27"/>
    </location>
</feature>
<evidence type="ECO:0000313" key="3">
    <source>
        <dbReference type="EMBL" id="MBP1861874.1"/>
    </source>
</evidence>
<dbReference type="RefSeq" id="WP_234937590.1">
    <property type="nucleotide sequence ID" value="NZ_JAGGJV010000012.1"/>
</dbReference>
<feature type="compositionally biased region" description="Polar residues" evidence="1">
    <location>
        <begin position="518"/>
        <end position="529"/>
    </location>
</feature>
<feature type="domain" description="Flagellar hook-length control protein-like C-terminal" evidence="2">
    <location>
        <begin position="421"/>
        <end position="493"/>
    </location>
</feature>
<feature type="region of interest" description="Disordered" evidence="1">
    <location>
        <begin position="224"/>
        <end position="251"/>
    </location>
</feature>
<keyword evidence="3" id="KW-0282">Flagellum</keyword>
<feature type="compositionally biased region" description="Basic and acidic residues" evidence="1">
    <location>
        <begin position="224"/>
        <end position="239"/>
    </location>
</feature>
<accession>A0ABS4EV89</accession>
<feature type="compositionally biased region" description="Low complexity" evidence="1">
    <location>
        <begin position="241"/>
        <end position="251"/>
    </location>
</feature>
<dbReference type="InterPro" id="IPR021136">
    <property type="entry name" value="Flagellar_hook_control-like_C"/>
</dbReference>
<feature type="compositionally biased region" description="Low complexity" evidence="1">
    <location>
        <begin position="76"/>
        <end position="87"/>
    </location>
</feature>
<keyword evidence="3" id="KW-0966">Cell projection</keyword>
<dbReference type="InterPro" id="IPR038610">
    <property type="entry name" value="FliK-like_C_sf"/>
</dbReference>
<dbReference type="EMBL" id="JAGGJV010000012">
    <property type="protein sequence ID" value="MBP1861874.1"/>
    <property type="molecule type" value="Genomic_DNA"/>
</dbReference>
<name>A0ABS4EV89_9HYPH</name>
<gene>
    <name evidence="3" type="ORF">J2Z75_005403</name>
</gene>
<dbReference type="Pfam" id="PF02120">
    <property type="entry name" value="Flg_hook"/>
    <property type="match status" value="1"/>
</dbReference>
<evidence type="ECO:0000259" key="2">
    <source>
        <dbReference type="Pfam" id="PF02120"/>
    </source>
</evidence>
<comment type="caution">
    <text evidence="3">The sequence shown here is derived from an EMBL/GenBank/DDBJ whole genome shotgun (WGS) entry which is preliminary data.</text>
</comment>
<reference evidence="3 4" key="1">
    <citation type="submission" date="2021-03" db="EMBL/GenBank/DDBJ databases">
        <title>Genomic Encyclopedia of Type Strains, Phase IV (KMG-IV): sequencing the most valuable type-strain genomes for metagenomic binning, comparative biology and taxonomic classification.</title>
        <authorList>
            <person name="Goeker M."/>
        </authorList>
    </citation>
    <scope>NUCLEOTIDE SEQUENCE [LARGE SCALE GENOMIC DNA]</scope>
    <source>
        <strain evidence="3 4">DSM 26427</strain>
    </source>
</reference>
<keyword evidence="3" id="KW-0969">Cilium</keyword>
<sequence>MTFVDDNLLGTSPIRSAKSGAKSAGKSQDMDAANQRAAFENAFADAGKKKQPVVSISAKPAPESGLPVSQNLSTSAANIPATEAEAPATEKDVSSSRGKNADVLAPDIGDPDTSEDEQVSRRGFVPKNDGLMKPAIGNSSDTALRAPAKTMPTQDVEQDPAVAEGSDQKLKFALMLPDGKADLLSSMGLAGVGEDATIDVDGPVGEKVAGLLAVGLLKDAKTHLSKHNDLKAEKADETPPSKSAGDAADATSADVSQLLTLLDTAQRPVDASQSVRAETTPAMSEFQALAERAGKAKTAPKDATASKTDGGVSADANAVKNATKAGSDQVFRFARADGKGQAVSMNLASDGDKTVVKNDVPATSAKAETVTVLEARRYLGLAPTSNASAVTSQIASNPEWARALQPSAGAAAPLTQASTGKVLNTLKIQMHPIDLGMVTATLRLKDDELHVEIKVETGDAFRQLSDDQSAMVKALRAQGFAVDQVNIVFNSSDSSSSNAQQQAQPQAGQQGREAAGDSTGQGKSQRNDNGGQQQGRERWTGNEGTGDASSGAELNRAGDVYM</sequence>
<dbReference type="Proteomes" id="UP000823786">
    <property type="component" value="Unassembled WGS sequence"/>
</dbReference>
<feature type="compositionally biased region" description="Low complexity" evidence="1">
    <location>
        <begin position="491"/>
        <end position="513"/>
    </location>
</feature>
<feature type="region of interest" description="Disordered" evidence="1">
    <location>
        <begin position="1"/>
        <end position="165"/>
    </location>
</feature>
<evidence type="ECO:0000313" key="4">
    <source>
        <dbReference type="Proteomes" id="UP000823786"/>
    </source>
</evidence>
<evidence type="ECO:0000256" key="1">
    <source>
        <dbReference type="SAM" id="MobiDB-lite"/>
    </source>
</evidence>
<dbReference type="Gene3D" id="3.30.750.140">
    <property type="match status" value="1"/>
</dbReference>
<proteinExistence type="predicted"/>
<protein>
    <submittedName>
        <fullName evidence="3">Flagellar hook-length control protein FliK</fullName>
    </submittedName>
</protein>
<organism evidence="3 4">
    <name type="scientific">Rhizobium herbae</name>
    <dbReference type="NCBI Taxonomy" id="508661"/>
    <lineage>
        <taxon>Bacteria</taxon>
        <taxon>Pseudomonadati</taxon>
        <taxon>Pseudomonadota</taxon>
        <taxon>Alphaproteobacteria</taxon>
        <taxon>Hyphomicrobiales</taxon>
        <taxon>Rhizobiaceae</taxon>
        <taxon>Rhizobium/Agrobacterium group</taxon>
        <taxon>Rhizobium</taxon>
    </lineage>
</organism>
<feature type="region of interest" description="Disordered" evidence="1">
    <location>
        <begin position="491"/>
        <end position="562"/>
    </location>
</feature>
<keyword evidence="4" id="KW-1185">Reference proteome</keyword>